<dbReference type="InterPro" id="IPR000014">
    <property type="entry name" value="PAS"/>
</dbReference>
<evidence type="ECO:0000313" key="3">
    <source>
        <dbReference type="EMBL" id="QEI05693.1"/>
    </source>
</evidence>
<protein>
    <submittedName>
        <fullName evidence="3">Diguanylate cyclase</fullName>
    </submittedName>
</protein>
<accession>A0A5C0AWE3</accession>
<dbReference type="KEGG" id="pacr:FXN63_07440"/>
<gene>
    <name evidence="3" type="ORF">FXN63_07440</name>
</gene>
<dbReference type="OrthoDB" id="9812260at2"/>
<sequence length="600" mass="66664">MAASPSSYDVAMGYRSIARLLDTLDVAFCAFDAQDRAILWNETFLLFFPEHRGHIFEGEPYQENLRRFYLSRMSSDDVALLERHVAEGVLRNRTQTRPFHFEHNGRWVRVSSVPESSGGRLRIWVQIQANDPNQLRDQQPERMASAIAIPDPSAFLDTVGAAAAFLDAQRRIVSVNAQFLAIYGFTDAQEVVTKTYAEIVHDLWCNTEVAEERELHEHDISVALVDALYFSGAPFELPLPGKRWVRITMNWSGDGQMYALHWDITESKRHETELRESERRAKDTQRQLRAVTNDLRLETHRLEQTEERIRKTFVSSGIPTIVVLDDGSLIDANRAAGAMFEYGIDDLLRCTLNDLIGMDLSDIAFEGERGNQESQIVSGVEIDFYRKGGSRGCCQLFGARSLRVAGAASHAVLHMLDVTTRKSEALANEEKLLRLQRDAFNDPLTGVGNRRYLELMLRDWLADGGVHALLFLDLDGFKAVNDLAGHAAGDSLLRKIAKVISKTLRVGDVMGRLGGDEFLVLLRHCEPLRARPLAVKIIAAVNAAGASSESGMPPVGASIGIRGFGGEDEPVHSLISDADVACYAAKRAGKNRAEVFGDAD</sequence>
<evidence type="ECO:0000256" key="1">
    <source>
        <dbReference type="SAM" id="Coils"/>
    </source>
</evidence>
<dbReference type="Pfam" id="PF00990">
    <property type="entry name" value="GGDEF"/>
    <property type="match status" value="1"/>
</dbReference>
<dbReference type="NCBIfam" id="TIGR00229">
    <property type="entry name" value="sensory_box"/>
    <property type="match status" value="1"/>
</dbReference>
<dbReference type="Gene3D" id="3.30.70.270">
    <property type="match status" value="1"/>
</dbReference>
<dbReference type="AlphaFoldDB" id="A0A5C0AWE3"/>
<dbReference type="SMART" id="SM00091">
    <property type="entry name" value="PAS"/>
    <property type="match status" value="3"/>
</dbReference>
<feature type="domain" description="GGDEF" evidence="2">
    <location>
        <begin position="465"/>
        <end position="598"/>
    </location>
</feature>
<dbReference type="InterPro" id="IPR052155">
    <property type="entry name" value="Biofilm_reg_signaling"/>
</dbReference>
<evidence type="ECO:0000313" key="4">
    <source>
        <dbReference type="Proteomes" id="UP000325161"/>
    </source>
</evidence>
<dbReference type="InterPro" id="IPR043128">
    <property type="entry name" value="Rev_trsase/Diguanyl_cyclase"/>
</dbReference>
<feature type="coiled-coil region" evidence="1">
    <location>
        <begin position="267"/>
        <end position="308"/>
    </location>
</feature>
<dbReference type="Gene3D" id="3.30.450.20">
    <property type="entry name" value="PAS domain"/>
    <property type="match status" value="2"/>
</dbReference>
<dbReference type="PANTHER" id="PTHR44757:SF2">
    <property type="entry name" value="BIOFILM ARCHITECTURE MAINTENANCE PROTEIN MBAA"/>
    <property type="match status" value="1"/>
</dbReference>
<dbReference type="Pfam" id="PF12860">
    <property type="entry name" value="PAS_7"/>
    <property type="match status" value="1"/>
</dbReference>
<keyword evidence="4" id="KW-1185">Reference proteome</keyword>
<dbReference type="SMART" id="SM00267">
    <property type="entry name" value="GGDEF"/>
    <property type="match status" value="1"/>
</dbReference>
<dbReference type="InterPro" id="IPR035965">
    <property type="entry name" value="PAS-like_dom_sf"/>
</dbReference>
<reference evidence="3 4" key="1">
    <citation type="submission" date="2019-08" db="EMBL/GenBank/DDBJ databases">
        <title>Amphibian skin-associated Pigmentiphaga: genome sequence and occurrence across geography and hosts.</title>
        <authorList>
            <person name="Bletz M.C."/>
            <person name="Bunk B."/>
            <person name="Sproeer C."/>
            <person name="Biwer P."/>
            <person name="Reiter S."/>
            <person name="Rabemananjara F.C.E."/>
            <person name="Schulz S."/>
            <person name="Overmann J."/>
            <person name="Vences M."/>
        </authorList>
    </citation>
    <scope>NUCLEOTIDE SEQUENCE [LARGE SCALE GENOMIC DNA]</scope>
    <source>
        <strain evidence="3 4">Mada1488</strain>
    </source>
</reference>
<name>A0A5C0AWE3_9BURK</name>
<dbReference type="EMBL" id="CP043046">
    <property type="protein sequence ID" value="QEI05693.1"/>
    <property type="molecule type" value="Genomic_DNA"/>
</dbReference>
<dbReference type="Proteomes" id="UP000325161">
    <property type="component" value="Chromosome"/>
</dbReference>
<organism evidence="3 4">
    <name type="scientific">Pigmentiphaga aceris</name>
    <dbReference type="NCBI Taxonomy" id="1940612"/>
    <lineage>
        <taxon>Bacteria</taxon>
        <taxon>Pseudomonadati</taxon>
        <taxon>Pseudomonadota</taxon>
        <taxon>Betaproteobacteria</taxon>
        <taxon>Burkholderiales</taxon>
        <taxon>Alcaligenaceae</taxon>
        <taxon>Pigmentiphaga</taxon>
    </lineage>
</organism>
<dbReference type="CDD" id="cd01949">
    <property type="entry name" value="GGDEF"/>
    <property type="match status" value="1"/>
</dbReference>
<evidence type="ECO:0000259" key="2">
    <source>
        <dbReference type="PROSITE" id="PS50887"/>
    </source>
</evidence>
<dbReference type="InterPro" id="IPR029787">
    <property type="entry name" value="Nucleotide_cyclase"/>
</dbReference>
<dbReference type="InterPro" id="IPR000160">
    <property type="entry name" value="GGDEF_dom"/>
</dbReference>
<dbReference type="SUPFAM" id="SSF55785">
    <property type="entry name" value="PYP-like sensor domain (PAS domain)"/>
    <property type="match status" value="2"/>
</dbReference>
<dbReference type="PANTHER" id="PTHR44757">
    <property type="entry name" value="DIGUANYLATE CYCLASE DGCP"/>
    <property type="match status" value="1"/>
</dbReference>
<dbReference type="SUPFAM" id="SSF55073">
    <property type="entry name" value="Nucleotide cyclase"/>
    <property type="match status" value="1"/>
</dbReference>
<dbReference type="Pfam" id="PF13426">
    <property type="entry name" value="PAS_9"/>
    <property type="match status" value="1"/>
</dbReference>
<keyword evidence="1" id="KW-0175">Coiled coil</keyword>
<proteinExistence type="predicted"/>
<dbReference type="NCBIfam" id="TIGR00254">
    <property type="entry name" value="GGDEF"/>
    <property type="match status" value="1"/>
</dbReference>
<dbReference type="PROSITE" id="PS50887">
    <property type="entry name" value="GGDEF"/>
    <property type="match status" value="1"/>
</dbReference>